<name>A0ABX8SCB8_9ACTN</name>
<feature type="domain" description="AMP-dependent synthetase/ligase" evidence="3">
    <location>
        <begin position="17"/>
        <end position="363"/>
    </location>
</feature>
<protein>
    <submittedName>
        <fullName evidence="4">AMP-binding protein</fullName>
    </submittedName>
</protein>
<accession>A0ABX8SCB8</accession>
<dbReference type="Gene3D" id="3.40.50.12780">
    <property type="entry name" value="N-terminal domain of ligase-like"/>
    <property type="match status" value="1"/>
</dbReference>
<dbReference type="RefSeq" id="WP_066472428.1">
    <property type="nucleotide sequence ID" value="NZ_CBCRUZ010000016.1"/>
</dbReference>
<proteinExistence type="predicted"/>
<dbReference type="InterPro" id="IPR045851">
    <property type="entry name" value="AMP-bd_C_sf"/>
</dbReference>
<dbReference type="InterPro" id="IPR042099">
    <property type="entry name" value="ANL_N_sf"/>
</dbReference>
<organism evidence="4 5">
    <name type="scientific">Skermania pinensis</name>
    <dbReference type="NCBI Taxonomy" id="39122"/>
    <lineage>
        <taxon>Bacteria</taxon>
        <taxon>Bacillati</taxon>
        <taxon>Actinomycetota</taxon>
        <taxon>Actinomycetes</taxon>
        <taxon>Mycobacteriales</taxon>
        <taxon>Gordoniaceae</taxon>
        <taxon>Skermania</taxon>
    </lineage>
</organism>
<dbReference type="EMBL" id="CP079105">
    <property type="protein sequence ID" value="QXQ13336.1"/>
    <property type="molecule type" value="Genomic_DNA"/>
</dbReference>
<keyword evidence="2" id="KW-0597">Phosphoprotein</keyword>
<dbReference type="PANTHER" id="PTHR44845">
    <property type="entry name" value="CARRIER DOMAIN-CONTAINING PROTEIN"/>
    <property type="match status" value="1"/>
</dbReference>
<evidence type="ECO:0000313" key="5">
    <source>
        <dbReference type="Proteomes" id="UP000887023"/>
    </source>
</evidence>
<keyword evidence="5" id="KW-1185">Reference proteome</keyword>
<dbReference type="Gene3D" id="3.30.300.30">
    <property type="match status" value="1"/>
</dbReference>
<evidence type="ECO:0000259" key="3">
    <source>
        <dbReference type="Pfam" id="PF00501"/>
    </source>
</evidence>
<evidence type="ECO:0000256" key="1">
    <source>
        <dbReference type="ARBA" id="ARBA00022450"/>
    </source>
</evidence>
<gene>
    <name evidence="4" type="ORF">KV203_15930</name>
</gene>
<dbReference type="PANTHER" id="PTHR44845:SF6">
    <property type="entry name" value="BETA-ALANINE-ACTIVATING ENZYME"/>
    <property type="match status" value="1"/>
</dbReference>
<evidence type="ECO:0000256" key="2">
    <source>
        <dbReference type="ARBA" id="ARBA00022553"/>
    </source>
</evidence>
<dbReference type="Proteomes" id="UP000887023">
    <property type="component" value="Chromosome"/>
</dbReference>
<dbReference type="InterPro" id="IPR020845">
    <property type="entry name" value="AMP-binding_CS"/>
</dbReference>
<evidence type="ECO:0000313" key="4">
    <source>
        <dbReference type="EMBL" id="QXQ13336.1"/>
    </source>
</evidence>
<reference evidence="4" key="1">
    <citation type="submission" date="2021-07" db="EMBL/GenBank/DDBJ databases">
        <title>Candidatus Kaistella beijingensis sp. nov. isolated from a municipal wastewater treatment plant is involved in sludge foaming.</title>
        <authorList>
            <person name="Song Y."/>
            <person name="Liu S.-J."/>
        </authorList>
    </citation>
    <scope>NUCLEOTIDE SEQUENCE</scope>
    <source>
        <strain evidence="4">DSM 43998</strain>
    </source>
</reference>
<dbReference type="PROSITE" id="PS00455">
    <property type="entry name" value="AMP_BINDING"/>
    <property type="match status" value="1"/>
</dbReference>
<dbReference type="SUPFAM" id="SSF56801">
    <property type="entry name" value="Acetyl-CoA synthetase-like"/>
    <property type="match status" value="1"/>
</dbReference>
<dbReference type="Pfam" id="PF00501">
    <property type="entry name" value="AMP-binding"/>
    <property type="match status" value="1"/>
</dbReference>
<keyword evidence="1" id="KW-0596">Phosphopantetheine</keyword>
<sequence>MAGGHPTTSLAAALIAAADRYPSRLAVADECTELSYHDLDRAVGELTEKLQSNGIRVGTRVAVLLPRSLAGVIAIHAVVRLGATPAPLDPGDPDPRLAAACDGAEISHLLVGAADRDRMTPLFGPALELAPDIFLANRARHAVGVASGSPTTRPGYLLFTSGSTGLPRGVLLGHDAVSHFAGWAAGRLGLTPADRIAAQSALTFDLSTFDLFSTAMAGAAQLLVPDWLKPFPGDFVDWLAEKKISVIYAVPSLVRAISDTSADSARLPALRTIAYAGEPYPERALGELLATLDGVAVHNFYGPTETNVCTAELLAPNRRAGTPVSIGTAIDGVSVCVVDDELQATAGSGELVVAGPTLLDGYLAAGRLVDPCVGVRFPDGIRRRAYRTGDRAATGPDGRFYLSGRRDAQIKRNGFRIDLAGLEATAASVAAVRHCAAIAVPPANRVLLYLEPEPTATRSADELIASVHAAVGSIHSTRHRPDRVEVVAELPRNVRGKIDYAQLRSRAAASGET</sequence>
<dbReference type="InterPro" id="IPR000873">
    <property type="entry name" value="AMP-dep_synth/lig_dom"/>
</dbReference>